<feature type="transmembrane region" description="Helical" evidence="2">
    <location>
        <begin position="970"/>
        <end position="990"/>
    </location>
</feature>
<feature type="transmembrane region" description="Helical" evidence="2">
    <location>
        <begin position="885"/>
        <end position="903"/>
    </location>
</feature>
<reference evidence="4 5" key="1">
    <citation type="submission" date="2015-11" db="EMBL/GenBank/DDBJ databases">
        <authorList>
            <person name="Aziz R.M."/>
            <person name="Carl E.L."/>
            <person name="Farooq M.A."/>
            <person name="Gal B."/>
            <person name="Garcia Martinez K."/>
            <person name="Mathew K.J."/>
            <person name="Obando D.J."/>
            <person name="Robinson K.M."/>
            <person name="Robinson M.D."/>
            <person name="Sanders L.M."/>
            <person name="Silva M.P."/>
            <person name="Tasnim L."/>
            <person name="Vo M."/>
            <person name="Vo Q.D."/>
            <person name="Simon S.E."/>
            <person name="Hughes L.E."/>
            <person name="Benjamin R.C."/>
            <person name="Bradley K.W."/>
            <person name="Asai D.J."/>
            <person name="Bowman C.A."/>
            <person name="Russell D.A."/>
            <person name="Pope W.H."/>
            <person name="Jacobs-Sera D."/>
            <person name="Hendrix R.W."/>
            <person name="Hatfull G.F."/>
        </authorList>
    </citation>
    <scope>NUCLEOTIDE SEQUENCE [LARGE SCALE GENOMIC DNA]</scope>
</reference>
<name>A0A0U4JFU6_9CAUD</name>
<dbReference type="InterPro" id="IPR013491">
    <property type="entry name" value="Tape_meas_N"/>
</dbReference>
<dbReference type="GeneID" id="40078979"/>
<gene>
    <name evidence="4" type="primary">22</name>
    <name evidence="4" type="ORF">CIRCUM_22</name>
</gene>
<feature type="transmembrane region" description="Helical" evidence="2">
    <location>
        <begin position="909"/>
        <end position="926"/>
    </location>
</feature>
<dbReference type="Pfam" id="PF20155">
    <property type="entry name" value="TMP_3"/>
    <property type="match status" value="1"/>
</dbReference>
<keyword evidence="1" id="KW-1188">Viral release from host cell</keyword>
<feature type="transmembrane region" description="Helical" evidence="2">
    <location>
        <begin position="673"/>
        <end position="694"/>
    </location>
</feature>
<feature type="transmembrane region" description="Helical" evidence="2">
    <location>
        <begin position="853"/>
        <end position="873"/>
    </location>
</feature>
<feature type="domain" description="Tape measure protein N-terminal" evidence="3">
    <location>
        <begin position="129"/>
        <end position="293"/>
    </location>
</feature>
<evidence type="ECO:0000313" key="4">
    <source>
        <dbReference type="EMBL" id="ALY08708.1"/>
    </source>
</evidence>
<feature type="transmembrane region" description="Helical" evidence="2">
    <location>
        <begin position="947"/>
        <end position="964"/>
    </location>
</feature>
<protein>
    <submittedName>
        <fullName evidence="4">Tape measure protein</fullName>
    </submittedName>
</protein>
<feature type="transmembrane region" description="Helical" evidence="2">
    <location>
        <begin position="790"/>
        <end position="808"/>
    </location>
</feature>
<feature type="transmembrane region" description="Helical" evidence="2">
    <location>
        <begin position="1084"/>
        <end position="1109"/>
    </location>
</feature>
<dbReference type="KEGG" id="vg:40078979"/>
<evidence type="ECO:0000259" key="3">
    <source>
        <dbReference type="Pfam" id="PF20155"/>
    </source>
</evidence>
<keyword evidence="5" id="KW-1185">Reference proteome</keyword>
<dbReference type="Proteomes" id="UP000222527">
    <property type="component" value="Segment"/>
</dbReference>
<feature type="transmembrane region" description="Helical" evidence="2">
    <location>
        <begin position="829"/>
        <end position="847"/>
    </location>
</feature>
<feature type="transmembrane region" description="Helical" evidence="2">
    <location>
        <begin position="763"/>
        <end position="784"/>
    </location>
</feature>
<organism evidence="4 5">
    <name type="scientific">Arthrobacter phage Circum</name>
    <dbReference type="NCBI Taxonomy" id="1772295"/>
    <lineage>
        <taxon>Viruses</taxon>
        <taxon>Duplodnaviria</taxon>
        <taxon>Heunggongvirae</taxon>
        <taxon>Uroviricota</taxon>
        <taxon>Caudoviricetes</taxon>
        <taxon>Mudcatvirus</taxon>
        <taxon>Mudcatvirus circum</taxon>
    </lineage>
</organism>
<feature type="transmembrane region" description="Helical" evidence="2">
    <location>
        <begin position="701"/>
        <end position="722"/>
    </location>
</feature>
<accession>A0A0U4JFU6</accession>
<dbReference type="GO" id="GO:0098003">
    <property type="term" value="P:viral tail assembly"/>
    <property type="evidence" value="ECO:0007669"/>
    <property type="project" value="UniProtKB-KW"/>
</dbReference>
<keyword evidence="2" id="KW-0472">Membrane</keyword>
<proteinExistence type="predicted"/>
<dbReference type="EMBL" id="KU160642">
    <property type="protein sequence ID" value="ALY08708.1"/>
    <property type="molecule type" value="Genomic_DNA"/>
</dbReference>
<dbReference type="NCBIfam" id="TIGR02675">
    <property type="entry name" value="tape_meas_nterm"/>
    <property type="match status" value="1"/>
</dbReference>
<evidence type="ECO:0000313" key="5">
    <source>
        <dbReference type="Proteomes" id="UP000222527"/>
    </source>
</evidence>
<evidence type="ECO:0000256" key="1">
    <source>
        <dbReference type="ARBA" id="ARBA00022465"/>
    </source>
</evidence>
<feature type="transmembrane region" description="Helical" evidence="2">
    <location>
        <begin position="1028"/>
        <end position="1049"/>
    </location>
</feature>
<evidence type="ECO:0000256" key="2">
    <source>
        <dbReference type="SAM" id="Phobius"/>
    </source>
</evidence>
<feature type="transmembrane region" description="Helical" evidence="2">
    <location>
        <begin position="1061"/>
        <end position="1078"/>
    </location>
</feature>
<keyword evidence="1" id="KW-1245">Viral tail assembly</keyword>
<feature type="transmembrane region" description="Helical" evidence="2">
    <location>
        <begin position="1002"/>
        <end position="1022"/>
    </location>
</feature>
<feature type="transmembrane region" description="Helical" evidence="2">
    <location>
        <begin position="734"/>
        <end position="751"/>
    </location>
</feature>
<keyword evidence="2" id="KW-0812">Transmembrane</keyword>
<dbReference type="RefSeq" id="YP_009603111.1">
    <property type="nucleotide sequence ID" value="NC_041948.1"/>
</dbReference>
<keyword evidence="2" id="KW-1133">Transmembrane helix</keyword>
<feature type="transmembrane region" description="Helical" evidence="2">
    <location>
        <begin position="1116"/>
        <end position="1142"/>
    </location>
</feature>
<sequence>MSTIDERVVAMKFDNAQFARGVSDTTKSLDGLKKSLQLEGGTKGLDGVDAAAKRLSFQGIADGISNISSKFSALSIVGITALTNIANKAVDAGINLAKSITTEPIMDGFNEYELKMGSIQTILANTAQHGTDLKQVTGALEELNHYADKTIYNFGDMTRNIGMFTNAGIKLEDATAMIKGFSNEAAASGTNAAQASGAAYQLSQAMSKGKVTLEDWRSLTNASMGSKNMQNGLIDIAKAMGAFNGTGTDAIAVAKDFNGSLEKGWLKADVMTNYLKIQAGELSAEQMKTLGLTDEQIDRFTKQQVMAEEAATKVRTWTQLIGTLKESVGSSWATTFELLLGDFDSATVMFTNVNNTLGDMIGAAGDARNKLIKEWQDLGGRDIGIDGIALGFAAIMNIIKPIGDAFREIFPPITAQRLVEYTQKFRDFMASLVLGQDEMLNLKRTFRGVFSVFDLGFTIIGKLLGVVGRLFGSFQGGRGNILNFTGDIGDWLVKVTQAIKSGEGFNKFFDKLGKAAEYPAKIIRKVADLIRDMVQGFQNAVDGVDEGIAKMGERFNFFEKLGAGAAGAWGGFIDWLRSIGGAFKPLGDFFRNIGSQIGGALKNMDFDQVLDIINVGLIGGLVLMFRKFFFGGGLIDQIKELFGGDGPGIIESIKEVFGGLTDTLSAMQAQLKAGTLVAIAIAVGILTASAVALSTIDSGKLTVALSAMGVMFAQLLTGMAVFDKISGLANPADMAGLAVALVLIAVALRILSSSVEKLGKLDWKTLVKGLGAVVVLLGALAVTSRIMSKYAVNLIPTAIGLVILAGAIKILETSVKTFAEMDMKKLAKGLIGVGALLGALTLWTKFAQVSPGAIGQATAIVILAAAIKIMASAVEDFGSMDVKTLVKGFLALDILMAQIVLFIKWTQGAVGMIAAATGVVILAAAMKIMADVIMDLGAKDMKTLAKGLLTMGIALVGIAAAMNMMPPNMIVNAVALVAVAAALKIIASALKDMSGMSWEEIAKGLVLLAGSLLVITLAMAGMTGALPGAAALLVVAFALSVIAPVLLAFGEMSWEAIGKGLTMLAASLLIIGLGAALLTPAIPVLIGLGIAIGLIGVGVMLAGAGLFLFAAGLTAAAAAGAAGSIVLIGFIQGLLGLLPYAFEQFGKGVVAFAKVIGENGPTFVQAMVTLLDSILTAINTMAPKIVATLFNLIMLLLQTLVDNIPKFVDAGMKILIGFLDGIANNIGRVVDSATNIIVNFLDGISRNLPRITESAANLIITFVESIAASIRNNSERMRSAGWDLAVAIADGMTGGLASKVGSVIESAKRMAGDALQAAKNLLNINSPSKEFHKLGAWSAEGFADGIDHDAPMAVNATKNMAKNVISTLGETMGKASAMGLFSDINTQPVIRPVMDLSSVKRGAAQIGGMIPGGPTLAIDGTYAKASSLVERENIARQQQIEQSNAVVQQNNQPGETIVKFEQNNYSPKALSPSEIYRNTNNQLSAAKGVLIK</sequence>